<evidence type="ECO:0000256" key="5">
    <source>
        <dbReference type="ARBA" id="ARBA00049233"/>
    </source>
</evidence>
<evidence type="ECO:0000259" key="6">
    <source>
        <dbReference type="Pfam" id="PF01408"/>
    </source>
</evidence>
<evidence type="ECO:0000259" key="7">
    <source>
        <dbReference type="Pfam" id="PF22725"/>
    </source>
</evidence>
<dbReference type="InterPro" id="IPR000683">
    <property type="entry name" value="Gfo/Idh/MocA-like_OxRdtase_N"/>
</dbReference>
<reference evidence="9" key="1">
    <citation type="journal article" date="2013" name="Nature">
        <title>Pan genome of the phytoplankton Emiliania underpins its global distribution.</title>
        <authorList>
            <person name="Read B.A."/>
            <person name="Kegel J."/>
            <person name="Klute M.J."/>
            <person name="Kuo A."/>
            <person name="Lefebvre S.C."/>
            <person name="Maumus F."/>
            <person name="Mayer C."/>
            <person name="Miller J."/>
            <person name="Monier A."/>
            <person name="Salamov A."/>
            <person name="Young J."/>
            <person name="Aguilar M."/>
            <person name="Claverie J.M."/>
            <person name="Frickenhaus S."/>
            <person name="Gonzalez K."/>
            <person name="Herman E.K."/>
            <person name="Lin Y.C."/>
            <person name="Napier J."/>
            <person name="Ogata H."/>
            <person name="Sarno A.F."/>
            <person name="Shmutz J."/>
            <person name="Schroeder D."/>
            <person name="de Vargas C."/>
            <person name="Verret F."/>
            <person name="von Dassow P."/>
            <person name="Valentin K."/>
            <person name="Van de Peer Y."/>
            <person name="Wheeler G."/>
            <person name="Dacks J.B."/>
            <person name="Delwiche C.F."/>
            <person name="Dyhrman S.T."/>
            <person name="Glockner G."/>
            <person name="John U."/>
            <person name="Richards T."/>
            <person name="Worden A.Z."/>
            <person name="Zhang X."/>
            <person name="Grigoriev I.V."/>
            <person name="Allen A.E."/>
            <person name="Bidle K."/>
            <person name="Borodovsky M."/>
            <person name="Bowler C."/>
            <person name="Brownlee C."/>
            <person name="Cock J.M."/>
            <person name="Elias M."/>
            <person name="Gladyshev V.N."/>
            <person name="Groth M."/>
            <person name="Guda C."/>
            <person name="Hadaegh A."/>
            <person name="Iglesias-Rodriguez M.D."/>
            <person name="Jenkins J."/>
            <person name="Jones B.M."/>
            <person name="Lawson T."/>
            <person name="Leese F."/>
            <person name="Lindquist E."/>
            <person name="Lobanov A."/>
            <person name="Lomsadze A."/>
            <person name="Malik S.B."/>
            <person name="Marsh M.E."/>
            <person name="Mackinder L."/>
            <person name="Mock T."/>
            <person name="Mueller-Roeber B."/>
            <person name="Pagarete A."/>
            <person name="Parker M."/>
            <person name="Probert I."/>
            <person name="Quesneville H."/>
            <person name="Raines C."/>
            <person name="Rensing S.A."/>
            <person name="Riano-Pachon D.M."/>
            <person name="Richier S."/>
            <person name="Rokitta S."/>
            <person name="Shiraiwa Y."/>
            <person name="Soanes D.M."/>
            <person name="van der Giezen M."/>
            <person name="Wahlund T.M."/>
            <person name="Williams B."/>
            <person name="Wilson W."/>
            <person name="Wolfe G."/>
            <person name="Wurch L.L."/>
        </authorList>
    </citation>
    <scope>NUCLEOTIDE SEQUENCE</scope>
</reference>
<dbReference type="GO" id="GO:0006281">
    <property type="term" value="P:DNA repair"/>
    <property type="evidence" value="ECO:0007669"/>
    <property type="project" value="InterPro"/>
</dbReference>
<dbReference type="eggNOG" id="KOG2741">
    <property type="taxonomic scope" value="Eukaryota"/>
</dbReference>
<evidence type="ECO:0000256" key="4">
    <source>
        <dbReference type="ARBA" id="ARBA00042988"/>
    </source>
</evidence>
<organism evidence="8 9">
    <name type="scientific">Emiliania huxleyi (strain CCMP1516)</name>
    <dbReference type="NCBI Taxonomy" id="280463"/>
    <lineage>
        <taxon>Eukaryota</taxon>
        <taxon>Haptista</taxon>
        <taxon>Haptophyta</taxon>
        <taxon>Prymnesiophyceae</taxon>
        <taxon>Isochrysidales</taxon>
        <taxon>Noelaerhabdaceae</taxon>
        <taxon>Emiliania</taxon>
    </lineage>
</organism>
<name>A0A0D3HY25_EMIH1</name>
<dbReference type="AlphaFoldDB" id="A0A0D3HY25"/>
<dbReference type="EC" id="1.1.1.179" evidence="3"/>
<dbReference type="InterPro" id="IPR011513">
    <property type="entry name" value="Nse1"/>
</dbReference>
<comment type="similarity">
    <text evidence="1">Belongs to the Gfo/Idh/MocA family.</text>
</comment>
<dbReference type="KEGG" id="ehx:EMIHUDRAFT_466318"/>
<dbReference type="PaxDb" id="2903-EOD03910"/>
<dbReference type="GO" id="GO:0047837">
    <property type="term" value="F:D-xylose 1-dehydrogenase (NADP+) activity"/>
    <property type="evidence" value="ECO:0007669"/>
    <property type="project" value="UniProtKB-EC"/>
</dbReference>
<protein>
    <recommendedName>
        <fullName evidence="3">D-xylose 1-dehydrogenase (NADP(+), D-xylono-1,5-lactone-forming)</fullName>
        <ecNumber evidence="3">1.1.1.179</ecNumber>
    </recommendedName>
    <alternativeName>
        <fullName evidence="4">D-xylose-NADP dehydrogenase</fullName>
    </alternativeName>
</protein>
<dbReference type="GeneID" id="17250008"/>
<accession>A0A0D3HY25</accession>
<evidence type="ECO:0000256" key="3">
    <source>
        <dbReference type="ARBA" id="ARBA00038984"/>
    </source>
</evidence>
<dbReference type="InterPro" id="IPR036388">
    <property type="entry name" value="WH-like_DNA-bd_sf"/>
</dbReference>
<feature type="domain" description="Gfo/Idh/MocA-like oxidoreductase N-terminal" evidence="6">
    <location>
        <begin position="45"/>
        <end position="163"/>
    </location>
</feature>
<dbReference type="PANTHER" id="PTHR22604">
    <property type="entry name" value="OXIDOREDUCTASES"/>
    <property type="match status" value="1"/>
</dbReference>
<dbReference type="HOGENOM" id="CLU_419472_0_0_1"/>
<feature type="domain" description="GFO/IDH/MocA-like oxidoreductase" evidence="7">
    <location>
        <begin position="175"/>
        <end position="298"/>
    </location>
</feature>
<keyword evidence="2" id="KW-0560">Oxidoreductase</keyword>
<dbReference type="Proteomes" id="UP000013827">
    <property type="component" value="Unassembled WGS sequence"/>
</dbReference>
<comment type="catalytic activity">
    <reaction evidence="5">
        <text>D-xylose + NADP(+) = D-xylono-1,5-lactone + NADPH + H(+)</text>
        <dbReference type="Rhea" id="RHEA:22000"/>
        <dbReference type="ChEBI" id="CHEBI:15378"/>
        <dbReference type="ChEBI" id="CHEBI:15867"/>
        <dbReference type="ChEBI" id="CHEBI:53455"/>
        <dbReference type="ChEBI" id="CHEBI:57783"/>
        <dbReference type="ChEBI" id="CHEBI:58349"/>
        <dbReference type="EC" id="1.1.1.179"/>
    </reaction>
</comment>
<dbReference type="GO" id="GO:0030915">
    <property type="term" value="C:Smc5-Smc6 complex"/>
    <property type="evidence" value="ECO:0007669"/>
    <property type="project" value="InterPro"/>
</dbReference>
<dbReference type="GO" id="GO:0000166">
    <property type="term" value="F:nucleotide binding"/>
    <property type="evidence" value="ECO:0007669"/>
    <property type="project" value="InterPro"/>
</dbReference>
<dbReference type="EnsemblProtists" id="EOD03910">
    <property type="protein sequence ID" value="EOD03910"/>
    <property type="gene ID" value="EMIHUDRAFT_466318"/>
</dbReference>
<reference evidence="8" key="2">
    <citation type="submission" date="2024-10" db="UniProtKB">
        <authorList>
            <consortium name="EnsemblProtists"/>
        </authorList>
    </citation>
    <scope>IDENTIFICATION</scope>
</reference>
<dbReference type="SUPFAM" id="SSF55347">
    <property type="entry name" value="Glyceraldehyde-3-phosphate dehydrogenase-like, C-terminal domain"/>
    <property type="match status" value="1"/>
</dbReference>
<evidence type="ECO:0000256" key="1">
    <source>
        <dbReference type="ARBA" id="ARBA00010928"/>
    </source>
</evidence>
<dbReference type="PANTHER" id="PTHR22604:SF105">
    <property type="entry name" value="TRANS-1,2-DIHYDROBENZENE-1,2-DIOL DEHYDROGENASE"/>
    <property type="match status" value="1"/>
</dbReference>
<dbReference type="Gene3D" id="1.10.10.10">
    <property type="entry name" value="Winged helix-like DNA-binding domain superfamily/Winged helix DNA-binding domain"/>
    <property type="match status" value="1"/>
</dbReference>
<dbReference type="Gene3D" id="3.40.50.720">
    <property type="entry name" value="NAD(P)-binding Rossmann-like Domain"/>
    <property type="match status" value="1"/>
</dbReference>
<sequence>MLRPRLLVAALLAAALAYSLRGVWQRVVRMLTPGSVCTDADASPVRVGLLGAAKIAPFGLLHPASRLPCAVRVVAVGARDAARAAALAKQWGIQKHGTYSTVLGLEEVEAVYLPLLNGLHYEWAAAALRAGKHVLVEKPIASNAAEARSLARLAKSRSLVLAEAYHWRFHPIASRLKEVMRSGELGQPTSLEVTAGLPSPDALFSAGRSALRLQRPEGPPPAKMDVSLGGGNFMGQGCYTVSVARYLFGEPLRLLNASAVEDVDGSRADLGTSATLLFPKGVTAVLRSSALSIGFNVHLTASRGSLSLTNYLFPHIYHALSVHPDSAPARTERVYGDGAPTFELQLAAFAAAVRGRSRFPITPADSVENMRWIDAIYDATGLGKRPSRDRYARQQLHRLSGDAVYSHLAEEEAAGQLASGEAALLAVGRLLCGEGAAAARPVRLLAAIADASFAEAPAPPCPTGRRNLLQLMLHHGFMSEAEMLAQCRACVEAHAQDAKANKVNVSGSDEAQLEKARKILLEEISPELEPLGMKVAQKKLQGVLYYGVVNLRDDEAGVGSSLGKPQREFFHMLVAAIKASEGKAVDATDAQNVRLDLKGGKMSMDETEDCLEQLSAGGWLAKTEEGHYSLGIRSELQELYPIQRAAAPAADVSG</sequence>
<evidence type="ECO:0000313" key="9">
    <source>
        <dbReference type="Proteomes" id="UP000013827"/>
    </source>
</evidence>
<dbReference type="RefSeq" id="XP_005756339.1">
    <property type="nucleotide sequence ID" value="XM_005756282.1"/>
</dbReference>
<dbReference type="InterPro" id="IPR036291">
    <property type="entry name" value="NAD(P)-bd_dom_sf"/>
</dbReference>
<dbReference type="InterPro" id="IPR055170">
    <property type="entry name" value="GFO_IDH_MocA-like_dom"/>
</dbReference>
<dbReference type="Pfam" id="PF07574">
    <property type="entry name" value="SMC_Nse1"/>
    <property type="match status" value="1"/>
</dbReference>
<dbReference type="SUPFAM" id="SSF51735">
    <property type="entry name" value="NAD(P)-binding Rossmann-fold domains"/>
    <property type="match status" value="1"/>
</dbReference>
<dbReference type="Pfam" id="PF01408">
    <property type="entry name" value="GFO_IDH_MocA"/>
    <property type="match status" value="1"/>
</dbReference>
<dbReference type="STRING" id="2903.R1CNS0"/>
<proteinExistence type="inferred from homology"/>
<evidence type="ECO:0000313" key="8">
    <source>
        <dbReference type="EnsemblProtists" id="EOD03910"/>
    </source>
</evidence>
<dbReference type="InterPro" id="IPR050984">
    <property type="entry name" value="Gfo/Idh/MocA_domain"/>
</dbReference>
<evidence type="ECO:0000256" key="2">
    <source>
        <dbReference type="ARBA" id="ARBA00023002"/>
    </source>
</evidence>
<dbReference type="Pfam" id="PF22725">
    <property type="entry name" value="GFO_IDH_MocA_C3"/>
    <property type="match status" value="1"/>
</dbReference>
<dbReference type="Gene3D" id="3.90.1150.220">
    <property type="match status" value="1"/>
</dbReference>
<dbReference type="Gene3D" id="3.30.360.10">
    <property type="entry name" value="Dihydrodipicolinate Reductase, domain 2"/>
    <property type="match status" value="1"/>
</dbReference>
<keyword evidence="9" id="KW-1185">Reference proteome</keyword>